<feature type="domain" description="DUF6249" evidence="2">
    <location>
        <begin position="3"/>
        <end position="80"/>
    </location>
</feature>
<evidence type="ECO:0000256" key="1">
    <source>
        <dbReference type="SAM" id="Phobius"/>
    </source>
</evidence>
<evidence type="ECO:0000259" key="2">
    <source>
        <dbReference type="Pfam" id="PF19762"/>
    </source>
</evidence>
<dbReference type="Proteomes" id="UP000223913">
    <property type="component" value="Unassembled WGS sequence"/>
</dbReference>
<protein>
    <recommendedName>
        <fullName evidence="2">DUF6249 domain-containing protein</fullName>
    </recommendedName>
</protein>
<keyword evidence="1" id="KW-0812">Transmembrane</keyword>
<dbReference type="OrthoDB" id="1050129at2"/>
<organism evidence="3 4">
    <name type="scientific">Flavilitoribacter nigricans (strain ATCC 23147 / DSM 23189 / NBRC 102662 / NCIMB 1420 / SS-2)</name>
    <name type="common">Lewinella nigricans</name>
    <dbReference type="NCBI Taxonomy" id="1122177"/>
    <lineage>
        <taxon>Bacteria</taxon>
        <taxon>Pseudomonadati</taxon>
        <taxon>Bacteroidota</taxon>
        <taxon>Saprospiria</taxon>
        <taxon>Saprospirales</taxon>
        <taxon>Lewinellaceae</taxon>
        <taxon>Flavilitoribacter</taxon>
    </lineage>
</organism>
<evidence type="ECO:0000313" key="3">
    <source>
        <dbReference type="EMBL" id="PHN06679.1"/>
    </source>
</evidence>
<proteinExistence type="predicted"/>
<name>A0A2D0NES0_FLAN2</name>
<evidence type="ECO:0000313" key="4">
    <source>
        <dbReference type="Proteomes" id="UP000223913"/>
    </source>
</evidence>
<dbReference type="AlphaFoldDB" id="A0A2D0NES0"/>
<accession>A0A2D0NES0</accession>
<dbReference type="EMBL" id="PDUD01000017">
    <property type="protein sequence ID" value="PHN06679.1"/>
    <property type="molecule type" value="Genomic_DNA"/>
</dbReference>
<feature type="transmembrane region" description="Helical" evidence="1">
    <location>
        <begin position="63"/>
        <end position="82"/>
    </location>
</feature>
<dbReference type="InterPro" id="IPR046216">
    <property type="entry name" value="DUF6249"/>
</dbReference>
<dbReference type="Pfam" id="PF19762">
    <property type="entry name" value="DUF6249"/>
    <property type="match status" value="1"/>
</dbReference>
<keyword evidence="1" id="KW-0472">Membrane</keyword>
<feature type="transmembrane region" description="Helical" evidence="1">
    <location>
        <begin position="32"/>
        <end position="51"/>
    </location>
</feature>
<keyword evidence="4" id="KW-1185">Reference proteome</keyword>
<comment type="caution">
    <text evidence="3">The sequence shown here is derived from an EMBL/GenBank/DDBJ whole genome shotgun (WGS) entry which is preliminary data.</text>
</comment>
<keyword evidence="1" id="KW-1133">Transmembrane helix</keyword>
<gene>
    <name evidence="3" type="ORF">CRP01_10305</name>
</gene>
<reference evidence="3 4" key="1">
    <citation type="submission" date="2017-10" db="EMBL/GenBank/DDBJ databases">
        <title>The draft genome sequence of Lewinella nigricans NBRC 102662.</title>
        <authorList>
            <person name="Wang K."/>
        </authorList>
    </citation>
    <scope>NUCLEOTIDE SEQUENCE [LARGE SCALE GENOMIC DNA]</scope>
    <source>
        <strain evidence="3 4">NBRC 102662</strain>
    </source>
</reference>
<sequence length="94" mass="10731">MHYTSRHRERMALLESGQDASIFQKPSRPERVLKYGILLFSVGAGIFSGYLLEELGMNDEAAYFSMIFLCGGAGLISYYFFFLKRRAVEMSETL</sequence>